<accession>A0ABR1N9B5</accession>
<dbReference type="InterPro" id="IPR011009">
    <property type="entry name" value="Kinase-like_dom_sf"/>
</dbReference>
<keyword evidence="4" id="KW-0067">ATP-binding</keyword>
<keyword evidence="13" id="KW-1185">Reference proteome</keyword>
<evidence type="ECO:0000256" key="6">
    <source>
        <dbReference type="ARBA" id="ARBA00038999"/>
    </source>
</evidence>
<feature type="compositionally biased region" description="Low complexity" evidence="10">
    <location>
        <begin position="323"/>
        <end position="343"/>
    </location>
</feature>
<name>A0ABR1N9B5_9PEZI</name>
<comment type="similarity">
    <text evidence="5">Belongs to the protein kinase superfamily. STE Ser/Thr protein kinase family. MAP kinase kinase subfamily.</text>
</comment>
<dbReference type="EMBL" id="JBBPBF010000014">
    <property type="protein sequence ID" value="KAK7611338.1"/>
    <property type="molecule type" value="Genomic_DNA"/>
</dbReference>
<protein>
    <recommendedName>
        <fullName evidence="6">mitogen-activated protein kinase kinase</fullName>
        <ecNumber evidence="6">2.7.12.2</ecNumber>
    </recommendedName>
</protein>
<sequence length="495" mass="51921">MAIRVSADGVWENSTSYTLSNDAPLGVGAWSSVHLAIPAEDCRSIPAPAAADTPPATPVGRSTQEFSKLTVSPPSTRHSPAASGTQPSGFASLNSIKASSAVWAIKAPINKTALTVIRSEARILSRIFSHQPQLAAHYVVPFHGLDPQTGNLVMDALPLTLDDFINEDLSKLPEPRRTALLANIFPSLAQHLLSGLDWLHTAAGVVHADVKPSNVLLRPTRPGVAAAMLHQRLQSATSLAVGATLVRPSLLAALEDAGEKSSPTAAQDDAVASAEEQYHLAFTPLYTDFSAALSLRPDVPVTVPPGSTAADTMTTPPTSPTHAVQPAVVDQQQQQQQAAQQDASSNSTPNITAALPTPSPYAAGTWDFLAPELCRATAPPPIPTPASDVYALGITFLFLITGASPYDAVAQGNTIRRREMIRAGDAVGFAGMDGKGGARLRGVGREMEARGNGDEKGFVAWLRAGSAKSVERRVGAREWGSWLREEFGGGGVQDG</sequence>
<comment type="caution">
    <text evidence="12">The sequence shown here is derived from an EMBL/GenBank/DDBJ whole genome shotgun (WGS) entry which is preliminary data.</text>
</comment>
<comment type="catalytic activity">
    <reaction evidence="9">
        <text>L-tyrosyl-[protein] + ATP = O-phospho-L-tyrosyl-[protein] + ADP + H(+)</text>
        <dbReference type="Rhea" id="RHEA:10596"/>
        <dbReference type="Rhea" id="RHEA-COMP:10136"/>
        <dbReference type="Rhea" id="RHEA-COMP:20101"/>
        <dbReference type="ChEBI" id="CHEBI:15378"/>
        <dbReference type="ChEBI" id="CHEBI:30616"/>
        <dbReference type="ChEBI" id="CHEBI:46858"/>
        <dbReference type="ChEBI" id="CHEBI:61978"/>
        <dbReference type="ChEBI" id="CHEBI:456216"/>
        <dbReference type="EC" id="2.7.12.2"/>
    </reaction>
</comment>
<dbReference type="InterPro" id="IPR000719">
    <property type="entry name" value="Prot_kinase_dom"/>
</dbReference>
<keyword evidence="3" id="KW-0418">Kinase</keyword>
<dbReference type="PROSITE" id="PS50011">
    <property type="entry name" value="PROTEIN_KINASE_DOM"/>
    <property type="match status" value="1"/>
</dbReference>
<evidence type="ECO:0000256" key="2">
    <source>
        <dbReference type="ARBA" id="ARBA00022741"/>
    </source>
</evidence>
<organism evidence="12 13">
    <name type="scientific">Phyllosticta paracitricarpa</name>
    <dbReference type="NCBI Taxonomy" id="2016321"/>
    <lineage>
        <taxon>Eukaryota</taxon>
        <taxon>Fungi</taxon>
        <taxon>Dikarya</taxon>
        <taxon>Ascomycota</taxon>
        <taxon>Pezizomycotina</taxon>
        <taxon>Dothideomycetes</taxon>
        <taxon>Dothideomycetes incertae sedis</taxon>
        <taxon>Botryosphaeriales</taxon>
        <taxon>Phyllostictaceae</taxon>
        <taxon>Phyllosticta</taxon>
    </lineage>
</organism>
<keyword evidence="1" id="KW-0808">Transferase</keyword>
<proteinExistence type="inferred from homology"/>
<evidence type="ECO:0000313" key="13">
    <source>
        <dbReference type="Proteomes" id="UP001367316"/>
    </source>
</evidence>
<keyword evidence="2" id="KW-0547">Nucleotide-binding</keyword>
<evidence type="ECO:0000256" key="7">
    <source>
        <dbReference type="ARBA" id="ARBA00049014"/>
    </source>
</evidence>
<evidence type="ECO:0000256" key="1">
    <source>
        <dbReference type="ARBA" id="ARBA00022679"/>
    </source>
</evidence>
<dbReference type="PANTHER" id="PTHR48013">
    <property type="entry name" value="DUAL SPECIFICITY MITOGEN-ACTIVATED PROTEIN KINASE KINASE 5-RELATED"/>
    <property type="match status" value="1"/>
</dbReference>
<evidence type="ECO:0000256" key="4">
    <source>
        <dbReference type="ARBA" id="ARBA00022840"/>
    </source>
</evidence>
<dbReference type="SMART" id="SM00220">
    <property type="entry name" value="S_TKc"/>
    <property type="match status" value="1"/>
</dbReference>
<evidence type="ECO:0000256" key="3">
    <source>
        <dbReference type="ARBA" id="ARBA00022777"/>
    </source>
</evidence>
<reference evidence="12 13" key="1">
    <citation type="submission" date="2024-04" db="EMBL/GenBank/DDBJ databases">
        <title>Phyllosticta paracitricarpa is synonymous to the EU quarantine fungus P. citricarpa based on phylogenomic analyses.</title>
        <authorList>
            <consortium name="Lawrence Berkeley National Laboratory"/>
            <person name="Van ingen-buijs V.A."/>
            <person name="Van westerhoven A.C."/>
            <person name="Haridas S."/>
            <person name="Skiadas P."/>
            <person name="Martin F."/>
            <person name="Groenewald J.Z."/>
            <person name="Crous P.W."/>
            <person name="Seidl M.F."/>
        </authorList>
    </citation>
    <scope>NUCLEOTIDE SEQUENCE [LARGE SCALE GENOMIC DNA]</scope>
    <source>
        <strain evidence="12 13">CBS 141358</strain>
    </source>
</reference>
<feature type="region of interest" description="Disordered" evidence="10">
    <location>
        <begin position="303"/>
        <end position="357"/>
    </location>
</feature>
<dbReference type="InterPro" id="IPR008271">
    <property type="entry name" value="Ser/Thr_kinase_AS"/>
</dbReference>
<evidence type="ECO:0000256" key="10">
    <source>
        <dbReference type="SAM" id="MobiDB-lite"/>
    </source>
</evidence>
<dbReference type="PROSITE" id="PS00108">
    <property type="entry name" value="PROTEIN_KINASE_ST"/>
    <property type="match status" value="1"/>
</dbReference>
<evidence type="ECO:0000256" key="8">
    <source>
        <dbReference type="ARBA" id="ARBA00049299"/>
    </source>
</evidence>
<evidence type="ECO:0000256" key="5">
    <source>
        <dbReference type="ARBA" id="ARBA00038035"/>
    </source>
</evidence>
<dbReference type="SUPFAM" id="SSF56112">
    <property type="entry name" value="Protein kinase-like (PK-like)"/>
    <property type="match status" value="1"/>
</dbReference>
<evidence type="ECO:0000313" key="12">
    <source>
        <dbReference type="EMBL" id="KAK7611338.1"/>
    </source>
</evidence>
<feature type="compositionally biased region" description="Polar residues" evidence="10">
    <location>
        <begin position="309"/>
        <end position="322"/>
    </location>
</feature>
<feature type="compositionally biased region" description="Polar residues" evidence="10">
    <location>
        <begin position="60"/>
        <end position="88"/>
    </location>
</feature>
<comment type="catalytic activity">
    <reaction evidence="7">
        <text>L-seryl-[protein] + ATP = O-phospho-L-seryl-[protein] + ADP + H(+)</text>
        <dbReference type="Rhea" id="RHEA:17989"/>
        <dbReference type="Rhea" id="RHEA-COMP:9863"/>
        <dbReference type="Rhea" id="RHEA-COMP:11604"/>
        <dbReference type="ChEBI" id="CHEBI:15378"/>
        <dbReference type="ChEBI" id="CHEBI:29999"/>
        <dbReference type="ChEBI" id="CHEBI:30616"/>
        <dbReference type="ChEBI" id="CHEBI:83421"/>
        <dbReference type="ChEBI" id="CHEBI:456216"/>
        <dbReference type="EC" id="2.7.12.2"/>
    </reaction>
</comment>
<feature type="domain" description="Protein kinase" evidence="11">
    <location>
        <begin position="19"/>
        <end position="495"/>
    </location>
</feature>
<dbReference type="EC" id="2.7.12.2" evidence="6"/>
<dbReference type="Gene3D" id="1.10.510.10">
    <property type="entry name" value="Transferase(Phosphotransferase) domain 1"/>
    <property type="match status" value="2"/>
</dbReference>
<dbReference type="PANTHER" id="PTHR48013:SF9">
    <property type="entry name" value="DUAL SPECIFICITY MITOGEN-ACTIVATED PROTEIN KINASE KINASE 5"/>
    <property type="match status" value="1"/>
</dbReference>
<comment type="catalytic activity">
    <reaction evidence="8">
        <text>L-threonyl-[protein] + ATP = O-phospho-L-threonyl-[protein] + ADP + H(+)</text>
        <dbReference type="Rhea" id="RHEA:46608"/>
        <dbReference type="Rhea" id="RHEA-COMP:11060"/>
        <dbReference type="Rhea" id="RHEA-COMP:11605"/>
        <dbReference type="ChEBI" id="CHEBI:15378"/>
        <dbReference type="ChEBI" id="CHEBI:30013"/>
        <dbReference type="ChEBI" id="CHEBI:30616"/>
        <dbReference type="ChEBI" id="CHEBI:61977"/>
        <dbReference type="ChEBI" id="CHEBI:456216"/>
        <dbReference type="EC" id="2.7.12.2"/>
    </reaction>
</comment>
<evidence type="ECO:0000259" key="11">
    <source>
        <dbReference type="PROSITE" id="PS50011"/>
    </source>
</evidence>
<dbReference type="Proteomes" id="UP001367316">
    <property type="component" value="Unassembled WGS sequence"/>
</dbReference>
<feature type="region of interest" description="Disordered" evidence="10">
    <location>
        <begin position="46"/>
        <end position="88"/>
    </location>
</feature>
<gene>
    <name evidence="12" type="ORF">JOL62DRAFT_611757</name>
</gene>
<evidence type="ECO:0000256" key="9">
    <source>
        <dbReference type="ARBA" id="ARBA00051693"/>
    </source>
</evidence>